<keyword evidence="1" id="KW-0472">Membrane</keyword>
<feature type="domain" description="PAC" evidence="3">
    <location>
        <begin position="136"/>
        <end position="188"/>
    </location>
</feature>
<keyword evidence="6" id="KW-1185">Reference proteome</keyword>
<feature type="domain" description="PAS" evidence="2">
    <location>
        <begin position="313"/>
        <end position="384"/>
    </location>
</feature>
<dbReference type="Pfam" id="PF13426">
    <property type="entry name" value="PAS_9"/>
    <property type="match status" value="1"/>
</dbReference>
<accession>A0A3D8GVE3</accession>
<evidence type="ECO:0000259" key="4">
    <source>
        <dbReference type="PROSITE" id="PS50887"/>
    </source>
</evidence>
<feature type="transmembrane region" description="Helical" evidence="1">
    <location>
        <begin position="5"/>
        <end position="21"/>
    </location>
</feature>
<dbReference type="NCBIfam" id="TIGR00254">
    <property type="entry name" value="GGDEF"/>
    <property type="match status" value="1"/>
</dbReference>
<dbReference type="PROSITE" id="PS50113">
    <property type="entry name" value="PAC"/>
    <property type="match status" value="2"/>
</dbReference>
<keyword evidence="1" id="KW-1133">Transmembrane helix</keyword>
<dbReference type="NCBIfam" id="TIGR00229">
    <property type="entry name" value="sensory_box"/>
    <property type="match status" value="3"/>
</dbReference>
<evidence type="ECO:0000313" key="5">
    <source>
        <dbReference type="EMBL" id="RDU38332.1"/>
    </source>
</evidence>
<organism evidence="5 6">
    <name type="scientific">Neobacillus piezotolerans</name>
    <dbReference type="NCBI Taxonomy" id="2259171"/>
    <lineage>
        <taxon>Bacteria</taxon>
        <taxon>Bacillati</taxon>
        <taxon>Bacillota</taxon>
        <taxon>Bacilli</taxon>
        <taxon>Bacillales</taxon>
        <taxon>Bacillaceae</taxon>
        <taxon>Neobacillus</taxon>
    </lineage>
</organism>
<sequence length="616" mass="70394">MKYGAIIVAMLTLPALLYLHIKNMDTLLLSVSLAAIALCVHTLFRLNSAKQSAKNLQNEIIDKNRKLDTMFFHSALGIMIADKSGQLLDANPKFIEMIGYTMEELKTLSFIDLTFPEDREKDRELYEQAVKKKLSYTKEKRYRRKNGEMFIGKLSASFILGGDGEPKYTIAHVEDITKEKLLEKDLKESQKRYRDLVAYSPEPIIVHRDGVIIFANEKACALVGMSMKELHQKSIYDFISPAYHSRTKVRLGELQNIMGEEETRHFKIIIPGGQKLTIEITHKAIEYEGLPSIQAIFRDVTERKRLEKDLQKATERYRFITENSKDVIAFLDPNGCYDYISSACRDILGYEPDDLIGKNVFGFIHEEDATEFEKAQLENLIGVKDYFSIVYRHRQKDGSYRWIDTVAKVLLNEKGEIDSYLAISRDATQRKEKEKSLESANDFLKMLSSLDGLTGIPNRRYFEEALEKEWERNKTNETPISAIMLDIDCFKLYNDTFGHLAGDDCLKQVASIIRDSLKRPRDLAARYGGEEFIILLPETDKAGALVIAEMIRESVRKQEIPHTTSEIDSYITISAGHATIVPDAQFSPKDLIREADTALYQAKRDGKNKVCSRLAN</sequence>
<dbReference type="CDD" id="cd01949">
    <property type="entry name" value="GGDEF"/>
    <property type="match status" value="1"/>
</dbReference>
<dbReference type="InterPro" id="IPR052155">
    <property type="entry name" value="Biofilm_reg_signaling"/>
</dbReference>
<feature type="transmembrane region" description="Helical" evidence="1">
    <location>
        <begin position="27"/>
        <end position="44"/>
    </location>
</feature>
<dbReference type="InterPro" id="IPR035965">
    <property type="entry name" value="PAS-like_dom_sf"/>
</dbReference>
<proteinExistence type="predicted"/>
<dbReference type="PROSITE" id="PS50887">
    <property type="entry name" value="GGDEF"/>
    <property type="match status" value="1"/>
</dbReference>
<dbReference type="FunFam" id="3.30.70.270:FF:000001">
    <property type="entry name" value="Diguanylate cyclase domain protein"/>
    <property type="match status" value="1"/>
</dbReference>
<dbReference type="Gene3D" id="3.30.70.270">
    <property type="match status" value="1"/>
</dbReference>
<protein>
    <recommendedName>
        <fullName evidence="7">PAS domain S-box protein</fullName>
    </recommendedName>
</protein>
<dbReference type="InterPro" id="IPR000014">
    <property type="entry name" value="PAS"/>
</dbReference>
<dbReference type="InterPro" id="IPR013655">
    <property type="entry name" value="PAS_fold_3"/>
</dbReference>
<evidence type="ECO:0000259" key="2">
    <source>
        <dbReference type="PROSITE" id="PS50112"/>
    </source>
</evidence>
<evidence type="ECO:0000256" key="1">
    <source>
        <dbReference type="SAM" id="Phobius"/>
    </source>
</evidence>
<dbReference type="SMART" id="SM00091">
    <property type="entry name" value="PAS"/>
    <property type="match status" value="3"/>
</dbReference>
<dbReference type="Pfam" id="PF00990">
    <property type="entry name" value="GGDEF"/>
    <property type="match status" value="1"/>
</dbReference>
<dbReference type="InterPro" id="IPR043128">
    <property type="entry name" value="Rev_trsase/Diguanyl_cyclase"/>
</dbReference>
<comment type="caution">
    <text evidence="5">The sequence shown here is derived from an EMBL/GenBank/DDBJ whole genome shotgun (WGS) entry which is preliminary data.</text>
</comment>
<dbReference type="SUPFAM" id="SSF55073">
    <property type="entry name" value="Nucleotide cyclase"/>
    <property type="match status" value="1"/>
</dbReference>
<dbReference type="PANTHER" id="PTHR44757">
    <property type="entry name" value="DIGUANYLATE CYCLASE DGCP"/>
    <property type="match status" value="1"/>
</dbReference>
<dbReference type="SMART" id="SM00086">
    <property type="entry name" value="PAC"/>
    <property type="match status" value="3"/>
</dbReference>
<dbReference type="Proteomes" id="UP000257144">
    <property type="component" value="Unassembled WGS sequence"/>
</dbReference>
<evidence type="ECO:0008006" key="7">
    <source>
        <dbReference type="Google" id="ProtNLM"/>
    </source>
</evidence>
<dbReference type="InterPro" id="IPR001610">
    <property type="entry name" value="PAC"/>
</dbReference>
<dbReference type="Gene3D" id="3.30.450.20">
    <property type="entry name" value="PAS domain"/>
    <property type="match status" value="3"/>
</dbReference>
<name>A0A3D8GVE3_9BACI</name>
<dbReference type="PANTHER" id="PTHR44757:SF2">
    <property type="entry name" value="BIOFILM ARCHITECTURE MAINTENANCE PROTEIN MBAA"/>
    <property type="match status" value="1"/>
</dbReference>
<feature type="domain" description="PAS" evidence="2">
    <location>
        <begin position="189"/>
        <end position="261"/>
    </location>
</feature>
<evidence type="ECO:0000259" key="3">
    <source>
        <dbReference type="PROSITE" id="PS50113"/>
    </source>
</evidence>
<dbReference type="InterPro" id="IPR000700">
    <property type="entry name" value="PAS-assoc_C"/>
</dbReference>
<dbReference type="Pfam" id="PF08447">
    <property type="entry name" value="PAS_3"/>
    <property type="match status" value="2"/>
</dbReference>
<dbReference type="InterPro" id="IPR029787">
    <property type="entry name" value="Nucleotide_cyclase"/>
</dbReference>
<keyword evidence="1" id="KW-0812">Transmembrane</keyword>
<evidence type="ECO:0000313" key="6">
    <source>
        <dbReference type="Proteomes" id="UP000257144"/>
    </source>
</evidence>
<dbReference type="SUPFAM" id="SSF55785">
    <property type="entry name" value="PYP-like sensor domain (PAS domain)"/>
    <property type="match status" value="3"/>
</dbReference>
<feature type="domain" description="PAC" evidence="3">
    <location>
        <begin position="387"/>
        <end position="439"/>
    </location>
</feature>
<dbReference type="SMART" id="SM00267">
    <property type="entry name" value="GGDEF"/>
    <property type="match status" value="1"/>
</dbReference>
<feature type="domain" description="PAS" evidence="2">
    <location>
        <begin position="78"/>
        <end position="133"/>
    </location>
</feature>
<dbReference type="AlphaFoldDB" id="A0A3D8GVE3"/>
<reference evidence="5 6" key="1">
    <citation type="submission" date="2018-07" db="EMBL/GenBank/DDBJ databases">
        <title>Bacillus sp. YLB-04 draft genome sequence.</title>
        <authorList>
            <person name="Yu L."/>
            <person name="Tang X."/>
        </authorList>
    </citation>
    <scope>NUCLEOTIDE SEQUENCE [LARGE SCALE GENOMIC DNA]</scope>
    <source>
        <strain evidence="5 6">YLB-04</strain>
    </source>
</reference>
<dbReference type="PROSITE" id="PS50112">
    <property type="entry name" value="PAS"/>
    <property type="match status" value="3"/>
</dbReference>
<dbReference type="CDD" id="cd00130">
    <property type="entry name" value="PAS"/>
    <property type="match status" value="3"/>
</dbReference>
<feature type="domain" description="GGDEF" evidence="4">
    <location>
        <begin position="478"/>
        <end position="615"/>
    </location>
</feature>
<dbReference type="EMBL" id="QNQT01000001">
    <property type="protein sequence ID" value="RDU38332.1"/>
    <property type="molecule type" value="Genomic_DNA"/>
</dbReference>
<dbReference type="InterPro" id="IPR000160">
    <property type="entry name" value="GGDEF_dom"/>
</dbReference>
<gene>
    <name evidence="5" type="ORF">DRW41_01840</name>
</gene>